<dbReference type="SUPFAM" id="SSF51735">
    <property type="entry name" value="NAD(P)-binding Rossmann-fold domains"/>
    <property type="match status" value="1"/>
</dbReference>
<name>A0A917GV01_9FLAO</name>
<protein>
    <submittedName>
        <fullName evidence="4">Short-chain dehydrogenase</fullName>
    </submittedName>
</protein>
<accession>A0A917GV01</accession>
<dbReference type="EMBL" id="BMFQ01000004">
    <property type="protein sequence ID" value="GGG58044.1"/>
    <property type="molecule type" value="Genomic_DNA"/>
</dbReference>
<comment type="similarity">
    <text evidence="2">Belongs to the short-chain dehydrogenases/reductases (SDR) family.</text>
</comment>
<evidence type="ECO:0000256" key="3">
    <source>
        <dbReference type="ARBA" id="ARBA00023002"/>
    </source>
</evidence>
<evidence type="ECO:0000313" key="5">
    <source>
        <dbReference type="Proteomes" id="UP000625976"/>
    </source>
</evidence>
<keyword evidence="3" id="KW-0560">Oxidoreductase</keyword>
<gene>
    <name evidence="4" type="ORF">GCM10010976_31090</name>
</gene>
<evidence type="ECO:0000313" key="4">
    <source>
        <dbReference type="EMBL" id="GGG58044.1"/>
    </source>
</evidence>
<dbReference type="GO" id="GO:0016491">
    <property type="term" value="F:oxidoreductase activity"/>
    <property type="evidence" value="ECO:0007669"/>
    <property type="project" value="UniProtKB-KW"/>
</dbReference>
<comment type="subcellular location">
    <subcellularLocation>
        <location evidence="1">Endoplasmic reticulum</location>
    </subcellularLocation>
</comment>
<dbReference type="InterPro" id="IPR036291">
    <property type="entry name" value="NAD(P)-bd_dom_sf"/>
</dbReference>
<dbReference type="PANTHER" id="PTHR43899">
    <property type="entry name" value="RH59310P"/>
    <property type="match status" value="1"/>
</dbReference>
<dbReference type="RefSeq" id="WP_188466543.1">
    <property type="nucleotide sequence ID" value="NZ_BMFQ01000004.1"/>
</dbReference>
<evidence type="ECO:0000256" key="2">
    <source>
        <dbReference type="ARBA" id="ARBA00006484"/>
    </source>
</evidence>
<dbReference type="PANTHER" id="PTHR43899:SF13">
    <property type="entry name" value="RH59310P"/>
    <property type="match status" value="1"/>
</dbReference>
<comment type="caution">
    <text evidence="4">The sequence shown here is derived from an EMBL/GenBank/DDBJ whole genome shotgun (WGS) entry which is preliminary data.</text>
</comment>
<dbReference type="InterPro" id="IPR020904">
    <property type="entry name" value="Sc_DH/Rdtase_CS"/>
</dbReference>
<dbReference type="Proteomes" id="UP000625976">
    <property type="component" value="Unassembled WGS sequence"/>
</dbReference>
<dbReference type="AlphaFoldDB" id="A0A917GV01"/>
<dbReference type="Pfam" id="PF00106">
    <property type="entry name" value="adh_short"/>
    <property type="match status" value="1"/>
</dbReference>
<keyword evidence="5" id="KW-1185">Reference proteome</keyword>
<reference evidence="4" key="1">
    <citation type="journal article" date="2014" name="Int. J. Syst. Evol. Microbiol.">
        <title>Complete genome sequence of Corynebacterium casei LMG S-19264T (=DSM 44701T), isolated from a smear-ripened cheese.</title>
        <authorList>
            <consortium name="US DOE Joint Genome Institute (JGI-PGF)"/>
            <person name="Walter F."/>
            <person name="Albersmeier A."/>
            <person name="Kalinowski J."/>
            <person name="Ruckert C."/>
        </authorList>
    </citation>
    <scope>NUCLEOTIDE SEQUENCE</scope>
    <source>
        <strain evidence="4">CGMCC 1.12751</strain>
    </source>
</reference>
<dbReference type="InterPro" id="IPR051019">
    <property type="entry name" value="VLCFA-Steroid_DH"/>
</dbReference>
<sequence length="272" mass="30375">MDVNLFKKKYGSWAIVVGSAEGLGEAYSIALAKRNINLIMVDNKQNSLSTLAKQLELDFNIETIELCLDLSDSDAVKKMMHDIQKVDCRLLIYNAAYSLIKPFVNHSEEELDCFIDINTRSQLKLVHQFSKLLVDKKQAGGILLMSSLAGLIGMQLVSTYAATKAFAWNLAEGLHYELKPKDIHVMSCIAGATLTPTYLKNKPTYGLIKPLVMKSEDVAESALNSLGKKALYIPGFSNRMNYFILTRLLPRKFAASIANKTMLTMFKHQSKN</sequence>
<dbReference type="PRINTS" id="PR00081">
    <property type="entry name" value="GDHRDH"/>
</dbReference>
<organism evidence="4 5">
    <name type="scientific">Bizionia arctica</name>
    <dbReference type="NCBI Taxonomy" id="1495645"/>
    <lineage>
        <taxon>Bacteria</taxon>
        <taxon>Pseudomonadati</taxon>
        <taxon>Bacteroidota</taxon>
        <taxon>Flavobacteriia</taxon>
        <taxon>Flavobacteriales</taxon>
        <taxon>Flavobacteriaceae</taxon>
        <taxon>Bizionia</taxon>
    </lineage>
</organism>
<reference evidence="4" key="2">
    <citation type="submission" date="2020-09" db="EMBL/GenBank/DDBJ databases">
        <authorList>
            <person name="Sun Q."/>
            <person name="Zhou Y."/>
        </authorList>
    </citation>
    <scope>NUCLEOTIDE SEQUENCE</scope>
    <source>
        <strain evidence="4">CGMCC 1.12751</strain>
    </source>
</reference>
<dbReference type="Gene3D" id="3.40.50.720">
    <property type="entry name" value="NAD(P)-binding Rossmann-like Domain"/>
    <property type="match status" value="1"/>
</dbReference>
<proteinExistence type="inferred from homology"/>
<evidence type="ECO:0000256" key="1">
    <source>
        <dbReference type="ARBA" id="ARBA00004240"/>
    </source>
</evidence>
<dbReference type="InterPro" id="IPR002347">
    <property type="entry name" value="SDR_fam"/>
</dbReference>
<dbReference type="PROSITE" id="PS00061">
    <property type="entry name" value="ADH_SHORT"/>
    <property type="match status" value="1"/>
</dbReference>